<dbReference type="Proteomes" id="UP001182247">
    <property type="component" value="Unassembled WGS sequence"/>
</dbReference>
<evidence type="ECO:0000313" key="3">
    <source>
        <dbReference type="EMBL" id="MDS0900459.1"/>
    </source>
</evidence>
<keyword evidence="1" id="KW-0315">Glutamine amidotransferase</keyword>
<comment type="caution">
    <text evidence="3">The sequence shown here is derived from an EMBL/GenBank/DDBJ whole genome shotgun (WGS) entry which is preliminary data.</text>
</comment>
<dbReference type="PANTHER" id="PTHR43418:SF4">
    <property type="entry name" value="MULTIFUNCTIONAL TRYPTOPHAN BIOSYNTHESIS PROTEIN"/>
    <property type="match status" value="1"/>
</dbReference>
<gene>
    <name evidence="3" type="ORF">OSC06_21200</name>
</gene>
<evidence type="ECO:0000256" key="1">
    <source>
        <dbReference type="ARBA" id="ARBA00022962"/>
    </source>
</evidence>
<sequence length="203" mass="22987">MKKILISQRRDHVSGIDEERDGIDVRTPKLLFDLGFLPIPLCSELYDAENYIEAFQADAIFISGGNDIGKYPKRDQLEMRLLDYAKVHNIAVFAICRGTQIINKYCGGSLVPVTGHVATRKLLEGEWAKKYGYTDVNSYHNFAITQQTLGEGLEILATTSDGVVKAIRHKNMPWLGVMWHPEREVNLLDTDKKLLVELLNLKI</sequence>
<proteinExistence type="predicted"/>
<dbReference type="GO" id="GO:0000162">
    <property type="term" value="P:L-tryptophan biosynthetic process"/>
    <property type="evidence" value="ECO:0007669"/>
    <property type="project" value="TreeGrafter"/>
</dbReference>
<organism evidence="3 4">
    <name type="scientific">Morganella morganii</name>
    <name type="common">Proteus morganii</name>
    <dbReference type="NCBI Taxonomy" id="582"/>
    <lineage>
        <taxon>Bacteria</taxon>
        <taxon>Pseudomonadati</taxon>
        <taxon>Pseudomonadota</taxon>
        <taxon>Gammaproteobacteria</taxon>
        <taxon>Enterobacterales</taxon>
        <taxon>Morganellaceae</taxon>
        <taxon>Morganella</taxon>
    </lineage>
</organism>
<dbReference type="GO" id="GO:0016787">
    <property type="term" value="F:hydrolase activity"/>
    <property type="evidence" value="ECO:0007669"/>
    <property type="project" value="UniProtKB-KW"/>
</dbReference>
<dbReference type="RefSeq" id="WP_218411204.1">
    <property type="nucleotide sequence ID" value="NZ_CP066137.1"/>
</dbReference>
<dbReference type="AlphaFoldDB" id="A0AAE4FI15"/>
<dbReference type="PROSITE" id="PS51273">
    <property type="entry name" value="GATASE_TYPE_1"/>
    <property type="match status" value="1"/>
</dbReference>
<dbReference type="EMBL" id="JAPKIY010000071">
    <property type="protein sequence ID" value="MDS0900459.1"/>
    <property type="molecule type" value="Genomic_DNA"/>
</dbReference>
<evidence type="ECO:0000259" key="2">
    <source>
        <dbReference type="Pfam" id="PF00117"/>
    </source>
</evidence>
<name>A0AAE4FI15_MORMO</name>
<protein>
    <submittedName>
        <fullName evidence="3">Gamma-glutamyl-gamma-aminobutyrate hydrolase family protein</fullName>
    </submittedName>
</protein>
<keyword evidence="3" id="KW-0378">Hydrolase</keyword>
<dbReference type="PANTHER" id="PTHR43418">
    <property type="entry name" value="MULTIFUNCTIONAL TRYPTOPHAN BIOSYNTHESIS PROTEIN-RELATED"/>
    <property type="match status" value="1"/>
</dbReference>
<reference evidence="3" key="1">
    <citation type="submission" date="2023-02" db="EMBL/GenBank/DDBJ databases">
        <title>Detection, antimicrobial susceptibility and genomic characterization of NDM-producing species of Morganellaceae, Yersiniaceae, and Enterobacteriaceae other than Klebsiella.</title>
        <authorList>
            <person name="Camargo C.H."/>
            <person name="Sacchi C.T."/>
            <person name="Campos K.R."/>
        </authorList>
    </citation>
    <scope>NUCLEOTIDE SEQUENCE</scope>
    <source>
        <strain evidence="3">1189_21</strain>
    </source>
</reference>
<dbReference type="Pfam" id="PF00117">
    <property type="entry name" value="GATase"/>
    <property type="match status" value="1"/>
</dbReference>
<dbReference type="GO" id="GO:0004049">
    <property type="term" value="F:anthranilate synthase activity"/>
    <property type="evidence" value="ECO:0007669"/>
    <property type="project" value="TreeGrafter"/>
</dbReference>
<feature type="domain" description="Glutamine amidotransferase" evidence="2">
    <location>
        <begin position="50"/>
        <end position="185"/>
    </location>
</feature>
<evidence type="ECO:0000313" key="4">
    <source>
        <dbReference type="Proteomes" id="UP001182247"/>
    </source>
</evidence>
<accession>A0AAE4FI15</accession>
<dbReference type="InterPro" id="IPR017926">
    <property type="entry name" value="GATASE"/>
</dbReference>
<dbReference type="GO" id="GO:0005829">
    <property type="term" value="C:cytosol"/>
    <property type="evidence" value="ECO:0007669"/>
    <property type="project" value="TreeGrafter"/>
</dbReference>
<dbReference type="InterPro" id="IPR050472">
    <property type="entry name" value="Anth_synth/Amidotransfase"/>
</dbReference>